<protein>
    <recommendedName>
        <fullName evidence="10">E3 ubiquitin-protein ligase</fullName>
        <ecNumber evidence="10">2.3.2.27</ecNumber>
    </recommendedName>
</protein>
<dbReference type="PANTHER" id="PTHR21497:SF24">
    <property type="entry name" value="E3 UBIQUITIN-PROTEIN LIGASE UBR1"/>
    <property type="match status" value="1"/>
</dbReference>
<feature type="coiled-coil region" evidence="11">
    <location>
        <begin position="99"/>
        <end position="176"/>
    </location>
</feature>
<comment type="pathway">
    <text evidence="2 10">Protein modification; protein ubiquitination.</text>
</comment>
<sequence length="2786" mass="321012">MEREIQSEIEEYRAKCEALKSTWLAANQNFLYFQKMASEDLEQAKQIMTESQLETWENLRKRDTVTEGRRDSYSVYANGETIPEPKNQEEEEEEKSKFKLVKKSEIDALESRLQDLNGKIQAIGDVDLKRTNCEIEKTESSIENLYALLEFENSIYERELENYSEIETNFRDLEEAVQDRVEELSLEFNASEKFRQLREYDEIINRNKRAIHERLEKIRESRKSQKREAENARKEARIAALARSEFQNIPEAKMSFLNASHAKQRLEIILATEVSSREKLEKVFLDDRAGIEENINKMLIDAHERESAHKEKLDKLEQLVAEEKQFHEAQSIERSWHQENLEKLKKDYLRKKKEKEVKIKNLTAEIHLMDDPDSWDENIHVPYEFSFDGMKPDPRAKLRSSDVEPLIKALEQSDVRINNHFPINLSENDQLYTELVKFVYNKSKNIIETPDSLENVGINLNEDQVKDITYKLTSVILNTSDPVDELNKLSLRDQPSNVCGRIFARGEYLYTCKDCGVDPTCVMCPACFNASEHVNHRYRVSRSGGGGGTCDCGDLEAWKEHPACRNHSKKAQTEVSDGDKDLRKRIKTLFAQVLRLAVEILYSDICRTDDVSGALKSIIEQWEVVKTEEEECALILYNDEVHSYDEVERMLKMAVQANSEQAHTYATHIDKRGRTSLLTGSREKCEEVLKVIRTGKDKLIKIKLLIIDSNILALQEVAFKLLSWMNWLSGKGEIFRIAFCDAYLSSGYSKKIKVRNAEFWEYEKDQPFITHIMISDIGTWKAVRSIMMKNLLETMLKDPENKMKVAQFFTEHYQTIYDNFFHRDDHDQQFSSSSISVQIFTTPTVVKELMQFHKLFEKIGKMTYDWYFPTNKTSGMRDLKNLTERRPGNRSNCYPIDITYILHNPPVTEDEQFRKTIKEGIFWLLEMFRLFEAREGVKWSHKHHVEEEPDWENLMTFIFSAQGTYTKLLQWARRDEYVSNYCIETILARYLETSNDEFPPKSFNRKVLNQMFNFIPIDVQTKKVHIYNMYSRIFTYCMSSPEISSKYNEKQIAYSCHKSIESLCVSAQSKAGFWKKNGQSHQFTMFYYSDQRCKRLLFNMDLQAAQLMVSQQDPNEFLAMFIDAVGLNNAWLFNNDPEITSASISEDTKFIKKDQLLKQMAKESTYMPSLLDEFLLILIRIISEPFMENSTISRGQRVRRSLIHILALDYLPWSKIKKKLDHQWDADVASEAEELLEELSQYKNVKGVRHYSLKAVYAKEWDRFYIGYENAEQSKSLEHVNHLLKSEPKGLKDTIFIPKKRFDHRAPFDKALGLLDCDLFKKLTGLVLKLDDPLASAVEKLGYLLALALLHGRGGWIKEQGVDKELAKWGDENSGGKTTFPWLEWIQNQVGNASDGAAKAEDSKSEWKKRAAASRAALLAKMKKQQSNAMKNFSHDMTKSFEEETSEETMGEEDNEFQVAPEITELFLDRDDKFSMSKINTIDDVWTCILCQSDSQVESESDDPLLMLGYFEESTVLDRYKTREEILHDHELFLDHDWARPLDAKCGTHLTTCGHVLHHSCFEKSLEIAKNQENRYSQIRFREGSWKLPKEFTCMLCSRICNTVMPLIDRATHKRLRFEPKRNITSIAEKPKTVGQKIDAMKKEETSTKMSKDIKFFEWLSELQDEFGFPKKHQPQNYVVSLGTIDMGEAGDKTYKEKQSAADLNDNDEEESTVDDLNRGFVEEKSTVGEKSTTNHSFDSENCDEESIGSTDSDAPRMSKFSRIVHTYRDIHQNYEKNGNGHFQTASYSIAAAEALLRYDNKPLMGSLPVRKDKGLEFLIRSALYLFGSAETGKAEDEYLSSTRQEARVIIKNIIADPRMTYDVPALLTLDLFHVYLTLLLDLPYLDHLKPLQHQKIADKFFFRLILAAQITQIALFTSNSIIFEEPEVFTEVDDCQASVFAYLVYQLRSHYRGLEPLHVSPFMIYQHFIQCLTPFVRKVSLLLMYLNLLEPPPELSDGRTSWESMCLCLGIPDSLCELFDADGGALEPYAERWIKQLISREDKFSLKNALKDVSFPQLIEIPSLATLPSDYRNVLTMVAEAKSEPITVVNQENEENSANNAESKKTKSNQQICPAIKNPAVCLLCNKVVCVLSDSYSEKIDDTIYGGGLHHAMTCGRGIGLFMLVAFSDRNAYTDAIFQFCSGVKIILRDPEVVGIQSDILLRGDLFRPRNIKPVQVGLVNFDLPYVDSHGEPDRGLKSGAKLLLSSENYERLRREWLAHEISDSVSREIELSSSRTHLMSSHWPPARYSGSTPAFPNPHNQMPMGDATPAHPVYNDSDQFHGQTGERRFSREEDDHRDHDRSRDRDSDDSEEDLELNEFVDKIKCFQSKSAKKIRKLKEQLAQKNEIIFNLRKELTKAQDELKAQNASDPDLEELQIISPSKKKRARRSMNHASNSSNSEEEVLSSAKISSRSKKILKKDEKPSTNISTSSNGNQMLASKLLNLKPKETLPLPKKSRSQADRISTKKPSVSRSRQSSKQKTQDISQHFIKKSSKITPEKSAPPNNSYSPLEDIELIDSSEDDDMTQISLLHKTGNQTDTQHLMNPSPATTNGMNSRLGNWLKNVQENAKKRKHAASPKPARQSRSKADLESMIADDDETMCQTSKIYRASSKSRSRSVSPKPSYSKNDVSAEELLFGGASQTPKREDSDTEENVMAQKKKQRFVGNIPVDTQGRRINEKINFDLIERAKFNRLNDSDLFRQPPSPSLDGSQWEPRYPENNFDNFWCTDDDKRLPISSQRRRPHI</sequence>
<evidence type="ECO:0000256" key="1">
    <source>
        <dbReference type="ARBA" id="ARBA00000900"/>
    </source>
</evidence>
<proteinExistence type="inferred from homology"/>
<dbReference type="InterPro" id="IPR003126">
    <property type="entry name" value="Znf_UBR"/>
</dbReference>
<dbReference type="Gene3D" id="3.30.1390.10">
    <property type="match status" value="1"/>
</dbReference>
<feature type="zinc finger region" description="UBR-type" evidence="9">
    <location>
        <begin position="497"/>
        <end position="569"/>
    </location>
</feature>
<feature type="region of interest" description="Disordered" evidence="12">
    <location>
        <begin position="2648"/>
        <end position="2691"/>
    </location>
</feature>
<feature type="domain" description="UBR-type" evidence="13">
    <location>
        <begin position="497"/>
        <end position="569"/>
    </location>
</feature>
<feature type="compositionally biased region" description="Basic and acidic residues" evidence="12">
    <location>
        <begin position="1716"/>
        <end position="1728"/>
    </location>
</feature>
<dbReference type="EMBL" id="OU015568">
    <property type="protein sequence ID" value="CAG5082647.1"/>
    <property type="molecule type" value="Genomic_DNA"/>
</dbReference>
<evidence type="ECO:0000313" key="14">
    <source>
        <dbReference type="EMBL" id="CAG5082647.1"/>
    </source>
</evidence>
<dbReference type="Pfam" id="PF18995">
    <property type="entry name" value="PRT6_C"/>
    <property type="match status" value="3"/>
</dbReference>
<keyword evidence="4 10" id="KW-0479">Metal-binding</keyword>
<feature type="compositionally biased region" description="Low complexity" evidence="12">
    <location>
        <begin position="2648"/>
        <end position="2668"/>
    </location>
</feature>
<evidence type="ECO:0000256" key="3">
    <source>
        <dbReference type="ARBA" id="ARBA00022679"/>
    </source>
</evidence>
<feature type="region of interest" description="Disordered" evidence="12">
    <location>
        <begin position="2404"/>
        <end position="2552"/>
    </location>
</feature>
<feature type="region of interest" description="Disordered" evidence="12">
    <location>
        <begin position="2281"/>
        <end position="2355"/>
    </location>
</feature>
<feature type="region of interest" description="Disordered" evidence="12">
    <location>
        <begin position="2575"/>
        <end position="2633"/>
    </location>
</feature>
<feature type="compositionally biased region" description="Low complexity" evidence="12">
    <location>
        <begin position="2433"/>
        <end position="2452"/>
    </location>
</feature>
<feature type="compositionally biased region" description="Low complexity" evidence="12">
    <location>
        <begin position="2482"/>
        <end position="2495"/>
    </location>
</feature>
<evidence type="ECO:0000256" key="9">
    <source>
        <dbReference type="PROSITE-ProRule" id="PRU00508"/>
    </source>
</evidence>
<dbReference type="Pfam" id="PF02617">
    <property type="entry name" value="ClpS"/>
    <property type="match status" value="1"/>
</dbReference>
<dbReference type="InterPro" id="IPR044046">
    <property type="entry name" value="E3_ligase_UBR-like_C"/>
</dbReference>
<evidence type="ECO:0000256" key="7">
    <source>
        <dbReference type="ARBA" id="ARBA00022833"/>
    </source>
</evidence>
<evidence type="ECO:0000259" key="13">
    <source>
        <dbReference type="PROSITE" id="PS51157"/>
    </source>
</evidence>
<keyword evidence="11" id="KW-0175">Coiled coil</keyword>
<organism evidence="14 15">
    <name type="scientific">Oikopleura dioica</name>
    <name type="common">Tunicate</name>
    <dbReference type="NCBI Taxonomy" id="34765"/>
    <lineage>
        <taxon>Eukaryota</taxon>
        <taxon>Metazoa</taxon>
        <taxon>Chordata</taxon>
        <taxon>Tunicata</taxon>
        <taxon>Appendicularia</taxon>
        <taxon>Copelata</taxon>
        <taxon>Oikopleuridae</taxon>
        <taxon>Oikopleura</taxon>
    </lineage>
</organism>
<dbReference type="Pfam" id="PF02207">
    <property type="entry name" value="zf-UBR"/>
    <property type="match status" value="1"/>
</dbReference>
<dbReference type="InterPro" id="IPR039164">
    <property type="entry name" value="UBR1-like"/>
</dbReference>
<dbReference type="PROSITE" id="PS51157">
    <property type="entry name" value="ZF_UBR"/>
    <property type="match status" value="1"/>
</dbReference>
<evidence type="ECO:0000256" key="2">
    <source>
        <dbReference type="ARBA" id="ARBA00004906"/>
    </source>
</evidence>
<evidence type="ECO:0000256" key="10">
    <source>
        <dbReference type="RuleBase" id="RU366018"/>
    </source>
</evidence>
<comment type="catalytic activity">
    <reaction evidence="1 10">
        <text>S-ubiquitinyl-[E2 ubiquitin-conjugating enzyme]-L-cysteine + [acceptor protein]-L-lysine = [E2 ubiquitin-conjugating enzyme]-L-cysteine + N(6)-ubiquitinyl-[acceptor protein]-L-lysine.</text>
        <dbReference type="EC" id="2.3.2.27"/>
    </reaction>
</comment>
<name>A0ABN7RSR2_OIKDI</name>
<evidence type="ECO:0000256" key="8">
    <source>
        <dbReference type="ARBA" id="ARBA00046341"/>
    </source>
</evidence>
<dbReference type="Pfam" id="PF22960">
    <property type="entry name" value="WHD_UBR1"/>
    <property type="match status" value="1"/>
</dbReference>
<dbReference type="SUPFAM" id="SSF54736">
    <property type="entry name" value="ClpS-like"/>
    <property type="match status" value="1"/>
</dbReference>
<keyword evidence="7 10" id="KW-0862">Zinc</keyword>
<gene>
    <name evidence="14" type="ORF">OKIOD_LOCUS1733</name>
</gene>
<evidence type="ECO:0000256" key="4">
    <source>
        <dbReference type="ARBA" id="ARBA00022723"/>
    </source>
</evidence>
<feature type="compositionally biased region" description="Polar residues" evidence="12">
    <location>
        <begin position="2575"/>
        <end position="2608"/>
    </location>
</feature>
<feature type="compositionally biased region" description="Basic residues" evidence="12">
    <location>
        <begin position="2423"/>
        <end position="2432"/>
    </location>
</feature>
<dbReference type="Proteomes" id="UP001158576">
    <property type="component" value="Chromosome PAR"/>
</dbReference>
<dbReference type="InterPro" id="IPR055194">
    <property type="entry name" value="UBR1-like_WH"/>
</dbReference>
<keyword evidence="6 10" id="KW-0833">Ubl conjugation pathway</keyword>
<keyword evidence="5 10" id="KW-0863">Zinc-finger</keyword>
<feature type="compositionally biased region" description="Polar residues" evidence="12">
    <location>
        <begin position="2291"/>
        <end position="2302"/>
    </location>
</feature>
<dbReference type="InterPro" id="IPR003769">
    <property type="entry name" value="ClpS_core"/>
</dbReference>
<accession>A0ABN7RSR2</accession>
<feature type="coiled-coil region" evidence="11">
    <location>
        <begin position="338"/>
        <end position="365"/>
    </location>
</feature>
<dbReference type="Gene3D" id="2.10.110.30">
    <property type="match status" value="1"/>
</dbReference>
<comment type="function">
    <text evidence="10">Ubiquitin ligase protein which is a component of the N-end rule pathway. Recognizes and binds to proteins bearing specific N-terminal residues that are destabilizing according to the N-end rule, leading to their ubiquitination and subsequent degradation.</text>
</comment>
<dbReference type="CDD" id="cd19672">
    <property type="entry name" value="UBR-box_UBR1_like"/>
    <property type="match status" value="1"/>
</dbReference>
<feature type="compositionally biased region" description="Polar residues" evidence="12">
    <location>
        <begin position="2466"/>
        <end position="2479"/>
    </location>
</feature>
<evidence type="ECO:0000256" key="6">
    <source>
        <dbReference type="ARBA" id="ARBA00022786"/>
    </source>
</evidence>
<dbReference type="PANTHER" id="PTHR21497">
    <property type="entry name" value="UBIQUITIN LIGASE E3 ALPHA-RELATED"/>
    <property type="match status" value="1"/>
</dbReference>
<feature type="compositionally biased region" description="Low complexity" evidence="12">
    <location>
        <begin position="2508"/>
        <end position="2521"/>
    </location>
</feature>
<dbReference type="EC" id="2.3.2.27" evidence="10"/>
<feature type="coiled-coil region" evidence="11">
    <location>
        <begin position="208"/>
        <end position="235"/>
    </location>
</feature>
<feature type="region of interest" description="Disordered" evidence="12">
    <location>
        <begin position="2737"/>
        <end position="2757"/>
    </location>
</feature>
<feature type="region of interest" description="Disordered" evidence="12">
    <location>
        <begin position="1696"/>
        <end position="1756"/>
    </location>
</feature>
<reference evidence="14 15" key="1">
    <citation type="submission" date="2021-04" db="EMBL/GenBank/DDBJ databases">
        <authorList>
            <person name="Bliznina A."/>
        </authorList>
    </citation>
    <scope>NUCLEOTIDE SEQUENCE [LARGE SCALE GENOMIC DNA]</scope>
</reference>
<dbReference type="SMART" id="SM00396">
    <property type="entry name" value="ZnF_UBR1"/>
    <property type="match status" value="1"/>
</dbReference>
<comment type="similarity">
    <text evidence="8 10">Belongs to the E3 ubiquitin-protein ligase UBR1-like family.</text>
</comment>
<evidence type="ECO:0000256" key="11">
    <source>
        <dbReference type="SAM" id="Coils"/>
    </source>
</evidence>
<feature type="compositionally biased region" description="Basic and acidic residues" evidence="12">
    <location>
        <begin position="2326"/>
        <end position="2348"/>
    </location>
</feature>
<evidence type="ECO:0000313" key="15">
    <source>
        <dbReference type="Proteomes" id="UP001158576"/>
    </source>
</evidence>
<evidence type="ECO:0000256" key="5">
    <source>
        <dbReference type="ARBA" id="ARBA00022771"/>
    </source>
</evidence>
<dbReference type="InterPro" id="IPR014719">
    <property type="entry name" value="Ribosomal_bL12_C/ClpS-like"/>
</dbReference>
<evidence type="ECO:0000256" key="12">
    <source>
        <dbReference type="SAM" id="MobiDB-lite"/>
    </source>
</evidence>
<keyword evidence="3 10" id="KW-0808">Transferase</keyword>
<feature type="compositionally biased region" description="Acidic residues" evidence="12">
    <location>
        <begin position="1705"/>
        <end position="1714"/>
    </location>
</feature>
<keyword evidence="15" id="KW-1185">Reference proteome</keyword>